<dbReference type="RefSeq" id="WP_338007188.1">
    <property type="nucleotide sequence ID" value="NZ_JAOPKB010000002.1"/>
</dbReference>
<feature type="transmembrane region" description="Helical" evidence="1">
    <location>
        <begin position="182"/>
        <end position="203"/>
    </location>
</feature>
<proteinExistence type="predicted"/>
<keyword evidence="1" id="KW-0812">Transmembrane</keyword>
<name>A0ABT2QB23_9EURY</name>
<feature type="transmembrane region" description="Helical" evidence="1">
    <location>
        <begin position="157"/>
        <end position="176"/>
    </location>
</feature>
<keyword evidence="3" id="KW-1185">Reference proteome</keyword>
<feature type="transmembrane region" description="Helical" evidence="1">
    <location>
        <begin position="131"/>
        <end position="150"/>
    </location>
</feature>
<gene>
    <name evidence="2" type="ORF">OB955_05195</name>
</gene>
<feature type="transmembrane region" description="Helical" evidence="1">
    <location>
        <begin position="39"/>
        <end position="59"/>
    </location>
</feature>
<evidence type="ECO:0000313" key="3">
    <source>
        <dbReference type="Proteomes" id="UP001320972"/>
    </source>
</evidence>
<reference evidence="2 3" key="1">
    <citation type="submission" date="2022-09" db="EMBL/GenBank/DDBJ databases">
        <title>Enrichment on poylsaccharides allowed isolation of novel metabolic and taxonomic groups of Haloarchaea.</title>
        <authorList>
            <person name="Sorokin D.Y."/>
            <person name="Elcheninov A.G."/>
            <person name="Khizhniak T.V."/>
            <person name="Kolganova T.V."/>
            <person name="Kublanov I.V."/>
        </authorList>
    </citation>
    <scope>NUCLEOTIDE SEQUENCE [LARGE SCALE GENOMIC DNA]</scope>
    <source>
        <strain evidence="2 3">AArc-m2/3/4</strain>
    </source>
</reference>
<comment type="caution">
    <text evidence="2">The sequence shown here is derived from an EMBL/GenBank/DDBJ whole genome shotgun (WGS) entry which is preliminary data.</text>
</comment>
<evidence type="ECO:0000313" key="2">
    <source>
        <dbReference type="EMBL" id="MCU4972128.1"/>
    </source>
</evidence>
<protein>
    <submittedName>
        <fullName evidence="2">Uncharacterized protein</fullName>
    </submittedName>
</protein>
<keyword evidence="1" id="KW-0472">Membrane</keyword>
<dbReference type="Proteomes" id="UP001320972">
    <property type="component" value="Unassembled WGS sequence"/>
</dbReference>
<accession>A0ABT2QB23</accession>
<feature type="transmembrane region" description="Helical" evidence="1">
    <location>
        <begin position="71"/>
        <end position="92"/>
    </location>
</feature>
<keyword evidence="1" id="KW-1133">Transmembrane helix</keyword>
<dbReference type="EMBL" id="JAOPKB010000002">
    <property type="protein sequence ID" value="MCU4972128.1"/>
    <property type="molecule type" value="Genomic_DNA"/>
</dbReference>
<sequence length="212" mass="22307">MASVVGMGLLLVYPLAPVETIPGSDPIHPAGALESSHPLVVYLSAVSGPVVLVWGMFVFRHQNLTPLTPGRALLAPVLSVLGIVAGIGRFTYEWIQATPFDAVHRFERDGAVEAETIDPSVLEIVLRELTGVQFVALAAVSAIVVGAVAARHSWRDATVVALLPIGFVAVSLADVWDFDATLPTVLLGTTALASIPFAVGYVATRPEDHEGL</sequence>
<organism evidence="2 3">
    <name type="scientific">Natronoglomus mannanivorans</name>
    <dbReference type="NCBI Taxonomy" id="2979990"/>
    <lineage>
        <taxon>Archaea</taxon>
        <taxon>Methanobacteriati</taxon>
        <taxon>Methanobacteriota</taxon>
        <taxon>Stenosarchaea group</taxon>
        <taxon>Halobacteria</taxon>
        <taxon>Halobacteriales</taxon>
        <taxon>Natrialbaceae</taxon>
        <taxon>Natronoglomus</taxon>
    </lineage>
</organism>
<evidence type="ECO:0000256" key="1">
    <source>
        <dbReference type="SAM" id="Phobius"/>
    </source>
</evidence>